<feature type="region of interest" description="Disordered" evidence="13">
    <location>
        <begin position="419"/>
        <end position="443"/>
    </location>
</feature>
<dbReference type="GO" id="GO:0008883">
    <property type="term" value="F:glutamyl-tRNA reductase activity"/>
    <property type="evidence" value="ECO:0007669"/>
    <property type="project" value="UniProtKB-UniRule"/>
</dbReference>
<dbReference type="GO" id="GO:0050661">
    <property type="term" value="F:NADP binding"/>
    <property type="evidence" value="ECO:0007669"/>
    <property type="project" value="InterPro"/>
</dbReference>
<gene>
    <name evidence="8" type="primary">hemA</name>
    <name evidence="17" type="ORF">EG850_06035</name>
</gene>
<evidence type="ECO:0000256" key="7">
    <source>
        <dbReference type="ARBA" id="ARBA00047464"/>
    </source>
</evidence>
<dbReference type="InterPro" id="IPR036291">
    <property type="entry name" value="NAD(P)-bd_dom_sf"/>
</dbReference>
<evidence type="ECO:0000256" key="5">
    <source>
        <dbReference type="ARBA" id="ARBA00023002"/>
    </source>
</evidence>
<dbReference type="Gene3D" id="3.40.50.720">
    <property type="entry name" value="NAD(P)-binding Rossmann-like Domain"/>
    <property type="match status" value="1"/>
</dbReference>
<evidence type="ECO:0000313" key="18">
    <source>
        <dbReference type="Proteomes" id="UP000274391"/>
    </source>
</evidence>
<feature type="binding site" evidence="8 10">
    <location>
        <begin position="46"/>
        <end position="49"/>
    </location>
    <ligand>
        <name>substrate</name>
    </ligand>
</feature>
<dbReference type="HAMAP" id="MF_00087">
    <property type="entry name" value="Glu_tRNA_reductase"/>
    <property type="match status" value="1"/>
</dbReference>
<dbReference type="RefSeq" id="WP_124971485.1">
    <property type="nucleotide sequence ID" value="NZ_RQVS01000006.1"/>
</dbReference>
<dbReference type="SUPFAM" id="SSF69742">
    <property type="entry name" value="Glutamyl tRNA-reductase catalytic, N-terminal domain"/>
    <property type="match status" value="1"/>
</dbReference>
<evidence type="ECO:0000256" key="2">
    <source>
        <dbReference type="ARBA" id="ARBA00005916"/>
    </source>
</evidence>
<dbReference type="Gene3D" id="3.30.460.30">
    <property type="entry name" value="Glutamyl-tRNA reductase, N-terminal domain"/>
    <property type="match status" value="1"/>
</dbReference>
<comment type="subunit">
    <text evidence="8">Homodimer.</text>
</comment>
<feature type="binding site" evidence="8 10">
    <location>
        <begin position="110"/>
        <end position="112"/>
    </location>
    <ligand>
        <name>substrate</name>
    </ligand>
</feature>
<comment type="miscellaneous">
    <text evidence="8">During catalysis, the active site Cys acts as a nucleophile attacking the alpha-carbonyl group of tRNA-bound glutamate with the formation of a thioester intermediate between enzyme and glutamate, and the concomitant release of tRNA(Glu). The thioester intermediate is finally reduced by direct hydride transfer from NADPH, to form the product GSA.</text>
</comment>
<sequence>MLVCVSANHRSAGFSLLERLTGASVTDLENLIRETPGIDGGVVLSTCNRFEIYLDLTNAHAFDHFLPALARTVGVAEDDLRAHIRVHGDRDVPEYLFAVSSGLESVAIGEDEIAGQVRRSLTDARKAQLTTSDLEKLFQSAATTSKGVKSRTHLAGAGRSLVSLALDLARSQAIDWQRANVVLVGTGAYAGATLKALETRGVRKVGVYSPSGRAHTFAERYASVDPIEEGRLAERLSSADLVVTCSATDKYVLDYDLVRNSRIAPGSTASQLIIDLGMPRNVDPLVGKIAGVDLLDIETLRMHAPLEDLGTTELARCIVARAAKEFQDDRREQRAAAAIAKFRSSVTEQVETESARLTNDETTSEALRKLGNALLHEPTLRIKQLAREGRAAEAEHALELLFGIRVELEAGELSQEVAPARPSRPEALEGCPHAQTLADRVGP</sequence>
<evidence type="ECO:0000256" key="11">
    <source>
        <dbReference type="PIRSR" id="PIRSR000445-3"/>
    </source>
</evidence>
<evidence type="ECO:0000256" key="3">
    <source>
        <dbReference type="ARBA" id="ARBA00012970"/>
    </source>
</evidence>
<feature type="binding site" evidence="8 11">
    <location>
        <begin position="185"/>
        <end position="190"/>
    </location>
    <ligand>
        <name>NADP(+)</name>
        <dbReference type="ChEBI" id="CHEBI:58349"/>
    </ligand>
</feature>
<evidence type="ECO:0000256" key="12">
    <source>
        <dbReference type="RuleBase" id="RU000584"/>
    </source>
</evidence>
<dbReference type="InterPro" id="IPR036343">
    <property type="entry name" value="GluRdtase_N_sf"/>
</dbReference>
<evidence type="ECO:0000259" key="16">
    <source>
        <dbReference type="Pfam" id="PF05201"/>
    </source>
</evidence>
<dbReference type="GO" id="GO:0019353">
    <property type="term" value="P:protoporphyrinogen IX biosynthetic process from glutamate"/>
    <property type="evidence" value="ECO:0007669"/>
    <property type="project" value="TreeGrafter"/>
</dbReference>
<dbReference type="PANTHER" id="PTHR43013:SF1">
    <property type="entry name" value="GLUTAMYL-TRNA REDUCTASE"/>
    <property type="match status" value="1"/>
</dbReference>
<keyword evidence="6 8" id="KW-0627">Porphyrin biosynthesis</keyword>
<feature type="binding site" evidence="8 10">
    <location>
        <position position="116"/>
    </location>
    <ligand>
        <name>substrate</name>
    </ligand>
</feature>
<feature type="domain" description="Quinate/shikimate 5-dehydrogenase/glutamyl-tRNA reductase" evidence="15">
    <location>
        <begin position="168"/>
        <end position="301"/>
    </location>
</feature>
<evidence type="ECO:0000256" key="4">
    <source>
        <dbReference type="ARBA" id="ARBA00022857"/>
    </source>
</evidence>
<keyword evidence="5 8" id="KW-0560">Oxidoreductase</keyword>
<dbReference type="InterPro" id="IPR015896">
    <property type="entry name" value="4pyrrol_synth_GluRdtase_dimer"/>
</dbReference>
<dbReference type="AlphaFoldDB" id="A0A3P3W2B2"/>
<dbReference type="Pfam" id="PF00745">
    <property type="entry name" value="GlutR_dimer"/>
    <property type="match status" value="1"/>
</dbReference>
<keyword evidence="4 8" id="KW-0521">NADP</keyword>
<dbReference type="Pfam" id="PF05201">
    <property type="entry name" value="GlutR_N"/>
    <property type="match status" value="1"/>
</dbReference>
<feature type="domain" description="Glutamyl-tRNA reductase N-terminal" evidence="16">
    <location>
        <begin position="5"/>
        <end position="152"/>
    </location>
</feature>
<evidence type="ECO:0000256" key="10">
    <source>
        <dbReference type="PIRSR" id="PIRSR000445-2"/>
    </source>
</evidence>
<comment type="caution">
    <text evidence="17">The sequence shown here is derived from an EMBL/GenBank/DDBJ whole genome shotgun (WGS) entry which is preliminary data.</text>
</comment>
<dbReference type="OrthoDB" id="110209at2"/>
<dbReference type="Pfam" id="PF01488">
    <property type="entry name" value="Shikimate_DH"/>
    <property type="match status" value="1"/>
</dbReference>
<comment type="pathway">
    <text evidence="1 8 12">Porphyrin-containing compound metabolism; protoporphyrin-IX biosynthesis; 5-aminolevulinate from L-glutamyl-tRNA(Glu): step 1/2.</text>
</comment>
<evidence type="ECO:0000313" key="17">
    <source>
        <dbReference type="EMBL" id="RRJ86963.1"/>
    </source>
</evidence>
<dbReference type="InterPro" id="IPR015895">
    <property type="entry name" value="4pyrrol_synth_GluRdtase_N"/>
</dbReference>
<dbReference type="EMBL" id="RQVS01000006">
    <property type="protein sequence ID" value="RRJ86963.1"/>
    <property type="molecule type" value="Genomic_DNA"/>
</dbReference>
<comment type="domain">
    <text evidence="8">Possesses an unusual extended V-shaped dimeric structure with each monomer consisting of three distinct domains arranged along a curved 'spinal' alpha-helix. The N-terminal catalytic domain specifically recognizes the glutamate moiety of the substrate. The second domain is the NADPH-binding domain, and the third C-terminal domain is responsible for dimerization.</text>
</comment>
<dbReference type="PIRSF" id="PIRSF000445">
    <property type="entry name" value="4pyrrol_synth_GluRdtase"/>
    <property type="match status" value="1"/>
</dbReference>
<evidence type="ECO:0000259" key="15">
    <source>
        <dbReference type="Pfam" id="PF01488"/>
    </source>
</evidence>
<dbReference type="SUPFAM" id="SSF69075">
    <property type="entry name" value="Glutamyl tRNA-reductase dimerization domain"/>
    <property type="match status" value="1"/>
</dbReference>
<proteinExistence type="inferred from homology"/>
<keyword evidence="18" id="KW-1185">Reference proteome</keyword>
<dbReference type="InterPro" id="IPR018214">
    <property type="entry name" value="GluRdtase_CS"/>
</dbReference>
<evidence type="ECO:0000256" key="1">
    <source>
        <dbReference type="ARBA" id="ARBA00005059"/>
    </source>
</evidence>
<dbReference type="InterPro" id="IPR006151">
    <property type="entry name" value="Shikm_DH/Glu-tRNA_Rdtase"/>
</dbReference>
<dbReference type="InterPro" id="IPR000343">
    <property type="entry name" value="4pyrrol_synth_GluRdtase"/>
</dbReference>
<comment type="function">
    <text evidence="8">Catalyzes the NADPH-dependent reduction of glutamyl-tRNA(Glu) to glutamate 1-semialdehyde (GSA).</text>
</comment>
<reference evidence="17 18" key="1">
    <citation type="submission" date="2018-11" db="EMBL/GenBank/DDBJ databases">
        <title>YIM 102482-1 draft genome.</title>
        <authorList>
            <person name="Li G."/>
            <person name="Jiang Y."/>
        </authorList>
    </citation>
    <scope>NUCLEOTIDE SEQUENCE [LARGE SCALE GENOMIC DNA]</scope>
    <source>
        <strain evidence="17 18">YIM 102482-1</strain>
    </source>
</reference>
<accession>A0A3P3W2B2</accession>
<feature type="active site" description="Nucleophile" evidence="8 9">
    <location>
        <position position="47"/>
    </location>
</feature>
<evidence type="ECO:0000256" key="13">
    <source>
        <dbReference type="SAM" id="MobiDB-lite"/>
    </source>
</evidence>
<organism evidence="17 18">
    <name type="scientific">Gulosibacter macacae</name>
    <dbReference type="NCBI Taxonomy" id="2488791"/>
    <lineage>
        <taxon>Bacteria</taxon>
        <taxon>Bacillati</taxon>
        <taxon>Actinomycetota</taxon>
        <taxon>Actinomycetes</taxon>
        <taxon>Micrococcales</taxon>
        <taxon>Microbacteriaceae</taxon>
        <taxon>Gulosibacter</taxon>
    </lineage>
</organism>
<evidence type="ECO:0000256" key="9">
    <source>
        <dbReference type="PIRSR" id="PIRSR000445-1"/>
    </source>
</evidence>
<comment type="caution">
    <text evidence="8">Lacks conserved residue(s) required for the propagation of feature annotation.</text>
</comment>
<comment type="catalytic activity">
    <reaction evidence="7 8 12">
        <text>(S)-4-amino-5-oxopentanoate + tRNA(Glu) + NADP(+) = L-glutamyl-tRNA(Glu) + NADPH + H(+)</text>
        <dbReference type="Rhea" id="RHEA:12344"/>
        <dbReference type="Rhea" id="RHEA-COMP:9663"/>
        <dbReference type="Rhea" id="RHEA-COMP:9680"/>
        <dbReference type="ChEBI" id="CHEBI:15378"/>
        <dbReference type="ChEBI" id="CHEBI:57501"/>
        <dbReference type="ChEBI" id="CHEBI:57783"/>
        <dbReference type="ChEBI" id="CHEBI:58349"/>
        <dbReference type="ChEBI" id="CHEBI:78442"/>
        <dbReference type="ChEBI" id="CHEBI:78520"/>
        <dbReference type="EC" id="1.2.1.70"/>
    </reaction>
</comment>
<dbReference type="EC" id="1.2.1.70" evidence="3 8"/>
<dbReference type="UniPathway" id="UPA00251">
    <property type="reaction ID" value="UER00316"/>
</dbReference>
<dbReference type="PROSITE" id="PS00747">
    <property type="entry name" value="GLUTR"/>
    <property type="match status" value="1"/>
</dbReference>
<evidence type="ECO:0000259" key="14">
    <source>
        <dbReference type="Pfam" id="PF00745"/>
    </source>
</evidence>
<dbReference type="PANTHER" id="PTHR43013">
    <property type="entry name" value="GLUTAMYL-TRNA REDUCTASE"/>
    <property type="match status" value="1"/>
</dbReference>
<protein>
    <recommendedName>
        <fullName evidence="3 8">Glutamyl-tRNA reductase</fullName>
        <shortName evidence="8">GluTR</shortName>
        <ecNumber evidence="3 8">1.2.1.70</ecNumber>
    </recommendedName>
</protein>
<feature type="binding site" evidence="8 10">
    <location>
        <position position="105"/>
    </location>
    <ligand>
        <name>substrate</name>
    </ligand>
</feature>
<dbReference type="NCBIfam" id="TIGR01035">
    <property type="entry name" value="hemA"/>
    <property type="match status" value="1"/>
</dbReference>
<dbReference type="Proteomes" id="UP000274391">
    <property type="component" value="Unassembled WGS sequence"/>
</dbReference>
<evidence type="ECO:0000256" key="6">
    <source>
        <dbReference type="ARBA" id="ARBA00023244"/>
    </source>
</evidence>
<dbReference type="InterPro" id="IPR036453">
    <property type="entry name" value="GluRdtase_dimer_dom_sf"/>
</dbReference>
<comment type="similarity">
    <text evidence="2 8 12">Belongs to the glutamyl-tRNA reductase family.</text>
</comment>
<evidence type="ECO:0000256" key="8">
    <source>
        <dbReference type="HAMAP-Rule" id="MF_00087"/>
    </source>
</evidence>
<dbReference type="SUPFAM" id="SSF51735">
    <property type="entry name" value="NAD(P)-binding Rossmann-fold domains"/>
    <property type="match status" value="1"/>
</dbReference>
<feature type="domain" description="Tetrapyrrole biosynthesis glutamyl-tRNA reductase dimerisation" evidence="14">
    <location>
        <begin position="315"/>
        <end position="404"/>
    </location>
</feature>
<dbReference type="NCBIfam" id="NF000750">
    <property type="entry name" value="PRK00045.3-4"/>
    <property type="match status" value="1"/>
</dbReference>
<name>A0A3P3W2B2_9MICO</name>